<evidence type="ECO:0000313" key="1">
    <source>
        <dbReference type="Proteomes" id="UP000694843"/>
    </source>
</evidence>
<dbReference type="AlphaFoldDB" id="A0A8B7N123"/>
<keyword evidence="1" id="KW-1185">Reference proteome</keyword>
<proteinExistence type="predicted"/>
<dbReference type="OrthoDB" id="10265230at2759"/>
<dbReference type="GeneID" id="108665042"/>
<evidence type="ECO:0000313" key="2">
    <source>
        <dbReference type="RefSeq" id="XP_018007250.1"/>
    </source>
</evidence>
<name>A0A8B7N123_HYAAZ</name>
<gene>
    <name evidence="2" type="primary">LOC108665042</name>
</gene>
<accession>A0A8B7N123</accession>
<dbReference type="Proteomes" id="UP000694843">
    <property type="component" value="Unplaced"/>
</dbReference>
<organism evidence="1 2">
    <name type="scientific">Hyalella azteca</name>
    <name type="common">Amphipod</name>
    <dbReference type="NCBI Taxonomy" id="294128"/>
    <lineage>
        <taxon>Eukaryota</taxon>
        <taxon>Metazoa</taxon>
        <taxon>Ecdysozoa</taxon>
        <taxon>Arthropoda</taxon>
        <taxon>Crustacea</taxon>
        <taxon>Multicrustacea</taxon>
        <taxon>Malacostraca</taxon>
        <taxon>Eumalacostraca</taxon>
        <taxon>Peracarida</taxon>
        <taxon>Amphipoda</taxon>
        <taxon>Senticaudata</taxon>
        <taxon>Talitrida</taxon>
        <taxon>Talitroidea</taxon>
        <taxon>Hyalellidae</taxon>
        <taxon>Hyalella</taxon>
    </lineage>
</organism>
<dbReference type="KEGG" id="hazt:108665042"/>
<dbReference type="RefSeq" id="XP_018007250.1">
    <property type="nucleotide sequence ID" value="XM_018151761.2"/>
</dbReference>
<reference evidence="2" key="1">
    <citation type="submission" date="2025-08" db="UniProtKB">
        <authorList>
            <consortium name="RefSeq"/>
        </authorList>
    </citation>
    <scope>IDENTIFICATION</scope>
    <source>
        <tissue evidence="2">Whole organism</tissue>
    </source>
</reference>
<sequence length="181" mass="20737">MNTIRTEKISTQYFKQRSKTYTWTQRFKESWRKLFPWVEPASDGSNFVQCLVCNKRLRCKKDDIFKHSKGQKHKLNLQKASPNNLESITLYTSPGTEDDNCDEIKVEQQLHVDPCPKISSNRLVMCGVDIQPEVQGAIEALTHKMTTLSAELAEITDPISVEKCSHSLSQVINILARLKKL</sequence>
<protein>
    <submittedName>
        <fullName evidence="2">Uncharacterized protein LOC108665042</fullName>
    </submittedName>
</protein>